<feature type="domain" description="C2H2-type" evidence="1">
    <location>
        <begin position="43"/>
        <end position="68"/>
    </location>
</feature>
<name>A0A267ELW1_9PLAT</name>
<evidence type="ECO:0000259" key="1">
    <source>
        <dbReference type="SMART" id="SM00355"/>
    </source>
</evidence>
<reference evidence="2 3" key="1">
    <citation type="submission" date="2017-06" db="EMBL/GenBank/DDBJ databases">
        <title>A platform for efficient transgenesis in Macrostomum lignano, a flatworm model organism for stem cell research.</title>
        <authorList>
            <person name="Berezikov E."/>
        </authorList>
    </citation>
    <scope>NUCLEOTIDE SEQUENCE [LARGE SCALE GENOMIC DNA]</scope>
    <source>
        <strain evidence="2">DV1</strain>
        <tissue evidence="2">Whole organism</tissue>
    </source>
</reference>
<evidence type="ECO:0000313" key="3">
    <source>
        <dbReference type="Proteomes" id="UP000215902"/>
    </source>
</evidence>
<proteinExistence type="predicted"/>
<evidence type="ECO:0000313" key="2">
    <source>
        <dbReference type="EMBL" id="PAA61829.1"/>
    </source>
</evidence>
<dbReference type="SMART" id="SM00355">
    <property type="entry name" value="ZnF_C2H2"/>
    <property type="match status" value="2"/>
</dbReference>
<comment type="caution">
    <text evidence="2">The sequence shown here is derived from an EMBL/GenBank/DDBJ whole genome shotgun (WGS) entry which is preliminary data.</text>
</comment>
<dbReference type="Proteomes" id="UP000215902">
    <property type="component" value="Unassembled WGS sequence"/>
</dbReference>
<dbReference type="InterPro" id="IPR013087">
    <property type="entry name" value="Znf_C2H2_type"/>
</dbReference>
<dbReference type="OrthoDB" id="6157941at2759"/>
<feature type="domain" description="C2H2-type" evidence="1">
    <location>
        <begin position="13"/>
        <end position="36"/>
    </location>
</feature>
<protein>
    <recommendedName>
        <fullName evidence="1">C2H2-type domain-containing protein</fullName>
    </recommendedName>
</protein>
<gene>
    <name evidence="2" type="ORF">BOX15_Mlig018383g1</name>
</gene>
<dbReference type="EMBL" id="NIVC01001994">
    <property type="protein sequence ID" value="PAA61829.1"/>
    <property type="molecule type" value="Genomic_DNA"/>
</dbReference>
<accession>A0A267ELW1</accession>
<keyword evidence="3" id="KW-1185">Reference proteome</keyword>
<organism evidence="2 3">
    <name type="scientific">Macrostomum lignano</name>
    <dbReference type="NCBI Taxonomy" id="282301"/>
    <lineage>
        <taxon>Eukaryota</taxon>
        <taxon>Metazoa</taxon>
        <taxon>Spiralia</taxon>
        <taxon>Lophotrochozoa</taxon>
        <taxon>Platyhelminthes</taxon>
        <taxon>Rhabditophora</taxon>
        <taxon>Macrostomorpha</taxon>
        <taxon>Macrostomida</taxon>
        <taxon>Macrostomidae</taxon>
        <taxon>Macrostomum</taxon>
    </lineage>
</organism>
<dbReference type="AlphaFoldDB" id="A0A267ELW1"/>
<sequence length="851" mass="99690">MLNGDENVISKLFQCSICLHTHKDLFKLISHIKLYHSFGNSNFLCPVRGCYHISVTIEGLQAHAYRMHKNSVVDNFSQDQVLQPNCVHNNPTLDLLGNPLENELQAVPIDIAILSTICNQVENEKKDPEFEMSSDFLCENTRKHLAENFVYFYLKSRHFFLIPKSKSNQLCELVKEIVLKFADDYFLLFEQFLKEECPSIVNSYNSYKNKLNLQEMIDLSLEHLLSNKKIFEILQNKFNFVEPIEIIDEESKLKILYIPIKETLSSIIKNETLLKYIITNSYLNATNKENFFFKSTYFEEHISPLLTNKNGIFIKLYSDEIEICNPIGSAKTKHKLCVVYFTILNFPEYLSSSSDLYFLLTVFNDSNVKKKGLQFCLFPLIRELNELYFEEFQISNLIKMPVIAAFMTGDNLSIHRMLGMQTWFSSGYICRFCFIGYKQLCSIRLEELSTLFLFEYRDNSSYIEDFKSLSNGLISPSVFRSVAYINFQYFFPPDIMHDVFEGFSHVVICIILLSIIQNHNISIDYINKQLNLIKEVSIPTINKYHLQNYHLPCTSNQIIVILQYFGLLFGHLFELDDDIWILFNCHRQFLDIILSPYDSSINLEYFQSLISGQLELIYRNTGFNPKYKCKLHYICHYPEFYHYYSGLKYLWCMRGEAHHQLLKNINRHARNFKNPAYTCAKQYQIQKALIIKHYEPGTIKSHNINPISLNMLLTIDEQTELCNNMNLDTDSIIGTICLSTNELKYQGFVYRTPTLNYRYCLPILEPTGIALALISHIIQLSNKWIIICKKVNAKFSCHYSSFICTVNNDHLVFIEPTQHFFHQPIPFLMYQGKLFLSLKYYPMLHCQNIDQ</sequence>